<evidence type="ECO:0000313" key="2">
    <source>
        <dbReference type="EMBL" id="VEU34769.1"/>
    </source>
</evidence>
<feature type="compositionally biased region" description="Polar residues" evidence="1">
    <location>
        <begin position="228"/>
        <end position="250"/>
    </location>
</feature>
<feature type="compositionally biased region" description="Polar residues" evidence="1">
    <location>
        <begin position="85"/>
        <end position="99"/>
    </location>
</feature>
<proteinExistence type="predicted"/>
<feature type="region of interest" description="Disordered" evidence="1">
    <location>
        <begin position="65"/>
        <end position="145"/>
    </location>
</feature>
<organism evidence="2 3">
    <name type="scientific">Pseudo-nitzschia multistriata</name>
    <dbReference type="NCBI Taxonomy" id="183589"/>
    <lineage>
        <taxon>Eukaryota</taxon>
        <taxon>Sar</taxon>
        <taxon>Stramenopiles</taxon>
        <taxon>Ochrophyta</taxon>
        <taxon>Bacillariophyta</taxon>
        <taxon>Bacillariophyceae</taxon>
        <taxon>Bacillariophycidae</taxon>
        <taxon>Bacillariales</taxon>
        <taxon>Bacillariaceae</taxon>
        <taxon>Pseudo-nitzschia</taxon>
    </lineage>
</organism>
<feature type="compositionally biased region" description="Basic and acidic residues" evidence="1">
    <location>
        <begin position="65"/>
        <end position="83"/>
    </location>
</feature>
<feature type="region of interest" description="Disordered" evidence="1">
    <location>
        <begin position="159"/>
        <end position="250"/>
    </location>
</feature>
<dbReference type="AlphaFoldDB" id="A0A448YYH7"/>
<feature type="compositionally biased region" description="Basic and acidic residues" evidence="1">
    <location>
        <begin position="299"/>
        <end position="323"/>
    </location>
</feature>
<protein>
    <submittedName>
        <fullName evidence="2">Uncharacterized protein</fullName>
    </submittedName>
</protein>
<dbReference type="EMBL" id="CAACVS010000037">
    <property type="protein sequence ID" value="VEU34769.1"/>
    <property type="molecule type" value="Genomic_DNA"/>
</dbReference>
<feature type="compositionally biased region" description="Low complexity" evidence="1">
    <location>
        <begin position="119"/>
        <end position="140"/>
    </location>
</feature>
<dbReference type="OrthoDB" id="49560at2759"/>
<feature type="region of interest" description="Disordered" evidence="1">
    <location>
        <begin position="299"/>
        <end position="391"/>
    </location>
</feature>
<feature type="compositionally biased region" description="Polar residues" evidence="1">
    <location>
        <begin position="173"/>
        <end position="186"/>
    </location>
</feature>
<reference evidence="2 3" key="1">
    <citation type="submission" date="2019-01" db="EMBL/GenBank/DDBJ databases">
        <authorList>
            <person name="Ferrante I. M."/>
        </authorList>
    </citation>
    <scope>NUCLEOTIDE SEQUENCE [LARGE SCALE GENOMIC DNA]</scope>
    <source>
        <strain evidence="2 3">B856</strain>
    </source>
</reference>
<sequence>MVSDSQFYRSITFSATTTPSLSIKHQRQKFCNNQKSKTINSNLHKRIYHSGIMYGGLFGDLPSTKKDAAKNDKDKVSDKDNNSKGEGSNDNDAKNQSAALSKKRGNNFLFAPRKQPLQKKSGTNTTEKGSSKSSSNPSSNFLQTVGKSGTSMAFVPAAAMKAKRKKAPAPAPQKTSNNASSQSCSHLPSIGTETITTTTITTTKRKSIHSTDEDDPSRPPVVVDIHGTGTTSDQSSSAKNTGQTSASISESSFVAKNDRILDPYDPFVPNDLLDYWETLAAKKQREFLERETREALERQQELREHLEQERSELLGGDRGERMPGRGRGRGISNLPSWLVDRQGSNDGKQQPEEGLGGNPARHMGRGRGRGISNLPAWLVEQQRREAAEGPQ</sequence>
<evidence type="ECO:0000313" key="3">
    <source>
        <dbReference type="Proteomes" id="UP000291116"/>
    </source>
</evidence>
<name>A0A448YYH7_9STRA</name>
<gene>
    <name evidence="2" type="ORF">PSNMU_V1.4_AUG-EV-PASAV3_0014990</name>
</gene>
<dbReference type="Proteomes" id="UP000291116">
    <property type="component" value="Unassembled WGS sequence"/>
</dbReference>
<accession>A0A448YYH7</accession>
<evidence type="ECO:0000256" key="1">
    <source>
        <dbReference type="SAM" id="MobiDB-lite"/>
    </source>
</evidence>
<feature type="compositionally biased region" description="Low complexity" evidence="1">
    <location>
        <begin position="192"/>
        <end position="202"/>
    </location>
</feature>
<keyword evidence="3" id="KW-1185">Reference proteome</keyword>
<feature type="compositionally biased region" description="Basic and acidic residues" evidence="1">
    <location>
        <begin position="381"/>
        <end position="391"/>
    </location>
</feature>